<feature type="compositionally biased region" description="Basic residues" evidence="1">
    <location>
        <begin position="94"/>
        <end position="104"/>
    </location>
</feature>
<gene>
    <name evidence="2" type="ORF">AVDCRST_MAG40-1598</name>
</gene>
<evidence type="ECO:0000313" key="2">
    <source>
        <dbReference type="EMBL" id="CAA9323976.1"/>
    </source>
</evidence>
<accession>A0A6J4L6W2</accession>
<feature type="compositionally biased region" description="Basic and acidic residues" evidence="1">
    <location>
        <begin position="66"/>
        <end position="93"/>
    </location>
</feature>
<dbReference type="EC" id="5.4.99.2" evidence="2"/>
<sequence length="255" mass="28136">DLDECTDRHRGARPRRGARAAPGRGGRVAAAVREGVEARHALRQLGRRGEPGVHRARPRRARPRGRRDARNVPVHPRDPPHRLPRQALDDAPVRRLRLGARHQRPVQVPPLAGADGALGGVRLPDAHGLRRRPPALRGRGGEDRGEHLQPGRHGDAVRRHPVRQGVHEHDDQRPRRDPLLLLRGRGGEAGGAEHRAARHGAERHPQGVHGAARVGVPHRARAAPHRGLVRVVEPQRAALEHHLDLGLPHPRGRLH</sequence>
<feature type="compositionally biased region" description="Basic and acidic residues" evidence="1">
    <location>
        <begin position="139"/>
        <end position="158"/>
    </location>
</feature>
<evidence type="ECO:0000256" key="1">
    <source>
        <dbReference type="SAM" id="MobiDB-lite"/>
    </source>
</evidence>
<feature type="compositionally biased region" description="Basic residues" evidence="1">
    <location>
        <begin position="54"/>
        <end position="65"/>
    </location>
</feature>
<feature type="region of interest" description="Disordered" evidence="1">
    <location>
        <begin position="1"/>
        <end position="29"/>
    </location>
</feature>
<feature type="compositionally biased region" description="Basic and acidic residues" evidence="1">
    <location>
        <begin position="165"/>
        <end position="178"/>
    </location>
</feature>
<keyword evidence="2" id="KW-0413">Isomerase</keyword>
<feature type="non-terminal residue" evidence="2">
    <location>
        <position position="1"/>
    </location>
</feature>
<name>A0A6J4L6W2_9BACT</name>
<reference evidence="2" key="1">
    <citation type="submission" date="2020-02" db="EMBL/GenBank/DDBJ databases">
        <authorList>
            <person name="Meier V. D."/>
        </authorList>
    </citation>
    <scope>NUCLEOTIDE SEQUENCE</scope>
    <source>
        <strain evidence="2">AVDCRST_MAG40</strain>
    </source>
</reference>
<feature type="non-terminal residue" evidence="2">
    <location>
        <position position="255"/>
    </location>
</feature>
<organism evidence="2">
    <name type="scientific">uncultured Gemmatimonadaceae bacterium</name>
    <dbReference type="NCBI Taxonomy" id="246130"/>
    <lineage>
        <taxon>Bacteria</taxon>
        <taxon>Pseudomonadati</taxon>
        <taxon>Gemmatimonadota</taxon>
        <taxon>Gemmatimonadia</taxon>
        <taxon>Gemmatimonadales</taxon>
        <taxon>Gemmatimonadaceae</taxon>
        <taxon>environmental samples</taxon>
    </lineage>
</organism>
<feature type="region of interest" description="Disordered" evidence="1">
    <location>
        <begin position="42"/>
        <end position="193"/>
    </location>
</feature>
<dbReference type="GO" id="GO:0004494">
    <property type="term" value="F:methylmalonyl-CoA mutase activity"/>
    <property type="evidence" value="ECO:0007669"/>
    <property type="project" value="UniProtKB-EC"/>
</dbReference>
<dbReference type="EMBL" id="CADCTX010000502">
    <property type="protein sequence ID" value="CAA9323976.1"/>
    <property type="molecule type" value="Genomic_DNA"/>
</dbReference>
<protein>
    <submittedName>
        <fullName evidence="2">Methylmalonyl-CoA mutase</fullName>
        <ecNumber evidence="2">5.4.99.2</ecNumber>
    </submittedName>
</protein>
<proteinExistence type="predicted"/>
<dbReference type="AlphaFoldDB" id="A0A6J4L6W2"/>
<feature type="compositionally biased region" description="Low complexity" evidence="1">
    <location>
        <begin position="19"/>
        <end position="29"/>
    </location>
</feature>